<dbReference type="InterPro" id="IPR027417">
    <property type="entry name" value="P-loop_NTPase"/>
</dbReference>
<dbReference type="PROSITE" id="PS51206">
    <property type="entry name" value="SF3_HELICASE_1"/>
    <property type="match status" value="1"/>
</dbReference>
<evidence type="ECO:0000256" key="3">
    <source>
        <dbReference type="ARBA" id="ARBA00022806"/>
    </source>
</evidence>
<gene>
    <name evidence="6" type="ORF">GNZ18_30355</name>
</gene>
<dbReference type="PANTHER" id="PTHR35372">
    <property type="entry name" value="ATP BINDING PROTEIN-RELATED"/>
    <property type="match status" value="1"/>
</dbReference>
<dbReference type="AlphaFoldDB" id="A0A7K1L9G1"/>
<dbReference type="GO" id="GO:0016787">
    <property type="term" value="F:hydrolase activity"/>
    <property type="evidence" value="ECO:0007669"/>
    <property type="project" value="UniProtKB-KW"/>
</dbReference>
<keyword evidence="7" id="KW-1185">Reference proteome</keyword>
<dbReference type="Proteomes" id="UP000432015">
    <property type="component" value="Unassembled WGS sequence"/>
</dbReference>
<evidence type="ECO:0000313" key="7">
    <source>
        <dbReference type="Proteomes" id="UP000432015"/>
    </source>
</evidence>
<dbReference type="GO" id="GO:0005524">
    <property type="term" value="F:ATP binding"/>
    <property type="evidence" value="ECO:0007669"/>
    <property type="project" value="UniProtKB-KW"/>
</dbReference>
<dbReference type="InterPro" id="IPR014818">
    <property type="entry name" value="Phage/plasmid_primase_P4_C"/>
</dbReference>
<evidence type="ECO:0000256" key="1">
    <source>
        <dbReference type="ARBA" id="ARBA00022741"/>
    </source>
</evidence>
<dbReference type="InterPro" id="IPR036390">
    <property type="entry name" value="WH_DNA-bd_sf"/>
</dbReference>
<evidence type="ECO:0000256" key="4">
    <source>
        <dbReference type="ARBA" id="ARBA00022840"/>
    </source>
</evidence>
<keyword evidence="1" id="KW-0547">Nucleotide-binding</keyword>
<dbReference type="GO" id="GO:0004386">
    <property type="term" value="F:helicase activity"/>
    <property type="evidence" value="ECO:0007669"/>
    <property type="project" value="UniProtKB-KW"/>
</dbReference>
<keyword evidence="2" id="KW-0378">Hydrolase</keyword>
<accession>A0A7K1L9G1</accession>
<dbReference type="Pfam" id="PF03288">
    <property type="entry name" value="Pox_D5"/>
    <property type="match status" value="1"/>
</dbReference>
<dbReference type="SUPFAM" id="SSF46785">
    <property type="entry name" value="Winged helix' DNA-binding domain"/>
    <property type="match status" value="1"/>
</dbReference>
<sequence>MSELEDLMADRPVPVSRPDYPLNDSGNAARLLLTHAGDMFWLSEGNDRGRWIIWNGLRWRADEDGLVERWAYDVALEMSKEARERFEEAVGDKGAQQEAAALMRFATRTGNDGGIRAMLRRARTYDAGRTVAAGRFDTDPAVLGLENGILELYGGGHLAGPAARTDYVAKNTGTPLLYGAKSARWDGYQNTFLPDLEMRRFVQKIVGYGMFGRNTEGLIVFLQGGPNTGKSSLNNMIAATFGEYAATLEMTVFRGKFDVGPREDVADIVRARFALSSETGGEWELHSDQIKRFTGGDPVSFSRKNMHQETAIPEFLPIIATNAPPKVKGADRAAYSRLCVIPFESAVPKKTGDAVEMASDADARAAFLAWAVEGWDLYCAEGLGRETWPEAVRRAGLEYEGSMSDTAAFVADCCEVGADYSAPAGTLYEAYRLWCEKEGMKPSSNRTFGMELGGLGFEARAKREKGRVVWSRFGLQLPEMPSPFDGKGNG</sequence>
<dbReference type="EMBL" id="WOFH01000012">
    <property type="protein sequence ID" value="MUN40876.1"/>
    <property type="molecule type" value="Genomic_DNA"/>
</dbReference>
<feature type="domain" description="SF3 helicase" evidence="5">
    <location>
        <begin position="197"/>
        <end position="356"/>
    </location>
</feature>
<organism evidence="6 7">
    <name type="scientific">Actinomadura litoris</name>
    <dbReference type="NCBI Taxonomy" id="2678616"/>
    <lineage>
        <taxon>Bacteria</taxon>
        <taxon>Bacillati</taxon>
        <taxon>Actinomycetota</taxon>
        <taxon>Actinomycetes</taxon>
        <taxon>Streptosporangiales</taxon>
        <taxon>Thermomonosporaceae</taxon>
        <taxon>Actinomadura</taxon>
    </lineage>
</organism>
<dbReference type="PANTHER" id="PTHR35372:SF2">
    <property type="entry name" value="SF3 HELICASE DOMAIN-CONTAINING PROTEIN"/>
    <property type="match status" value="1"/>
</dbReference>
<dbReference type="InterPro" id="IPR004968">
    <property type="entry name" value="DNA_primase/NTPase_C"/>
</dbReference>
<dbReference type="SMART" id="SM00885">
    <property type="entry name" value="D5_N"/>
    <property type="match status" value="1"/>
</dbReference>
<dbReference type="InterPro" id="IPR051620">
    <property type="entry name" value="ORF904-like_C"/>
</dbReference>
<keyword evidence="4" id="KW-0067">ATP-binding</keyword>
<comment type="caution">
    <text evidence="6">The sequence shown here is derived from an EMBL/GenBank/DDBJ whole genome shotgun (WGS) entry which is preliminary data.</text>
</comment>
<dbReference type="SUPFAM" id="SSF52540">
    <property type="entry name" value="P-loop containing nucleoside triphosphate hydrolases"/>
    <property type="match status" value="1"/>
</dbReference>
<dbReference type="RefSeq" id="WP_156220040.1">
    <property type="nucleotide sequence ID" value="NZ_WOFH01000012.1"/>
</dbReference>
<proteinExistence type="predicted"/>
<keyword evidence="3" id="KW-0347">Helicase</keyword>
<dbReference type="InterPro" id="IPR014015">
    <property type="entry name" value="Helicase_SF3_DNA-vir"/>
</dbReference>
<dbReference type="Gene3D" id="3.40.50.300">
    <property type="entry name" value="P-loop containing nucleotide triphosphate hydrolases"/>
    <property type="match status" value="1"/>
</dbReference>
<evidence type="ECO:0000313" key="6">
    <source>
        <dbReference type="EMBL" id="MUN40876.1"/>
    </source>
</evidence>
<name>A0A7K1L9G1_9ACTN</name>
<dbReference type="InterPro" id="IPR006500">
    <property type="entry name" value="Helicase_put_C_phage/plasmid"/>
</dbReference>
<evidence type="ECO:0000256" key="2">
    <source>
        <dbReference type="ARBA" id="ARBA00022801"/>
    </source>
</evidence>
<dbReference type="Pfam" id="PF08706">
    <property type="entry name" value="D5_N"/>
    <property type="match status" value="1"/>
</dbReference>
<reference evidence="6 7" key="1">
    <citation type="submission" date="2019-11" db="EMBL/GenBank/DDBJ databases">
        <authorList>
            <person name="Cao P."/>
        </authorList>
    </citation>
    <scope>NUCLEOTIDE SEQUENCE [LARGE SCALE GENOMIC DNA]</scope>
    <source>
        <strain evidence="6 7">NEAU-AAG5</strain>
    </source>
</reference>
<dbReference type="NCBIfam" id="TIGR01613">
    <property type="entry name" value="primase_Cterm"/>
    <property type="match status" value="1"/>
</dbReference>
<evidence type="ECO:0000259" key="5">
    <source>
        <dbReference type="PROSITE" id="PS51206"/>
    </source>
</evidence>
<protein>
    <recommendedName>
        <fullName evidence="5">SF3 helicase domain-containing protein</fullName>
    </recommendedName>
</protein>